<protein>
    <submittedName>
        <fullName evidence="1">Uncharacterized protein</fullName>
    </submittedName>
</protein>
<proteinExistence type="predicted"/>
<sequence>MSDIKKTLGAYIKVLAEGIKEVQCPCCSELTSTGSEINDPENDSRGIVTCEVNGCEFYIIEYTDGTTSLEPR</sequence>
<dbReference type="EMBL" id="RZNY01000051">
    <property type="protein sequence ID" value="RUT38718.1"/>
    <property type="molecule type" value="Genomic_DNA"/>
</dbReference>
<reference evidence="1 2" key="1">
    <citation type="submission" date="2018-12" db="EMBL/GenBank/DDBJ databases">
        <authorList>
            <person name="Sun L."/>
            <person name="Chen Z."/>
        </authorList>
    </citation>
    <scope>NUCLEOTIDE SEQUENCE [LARGE SCALE GENOMIC DNA]</scope>
    <source>
        <strain evidence="1 2">DSM 15890</strain>
    </source>
</reference>
<organism evidence="1 2">
    <name type="scientific">Paenibacillus anaericanus</name>
    <dbReference type="NCBI Taxonomy" id="170367"/>
    <lineage>
        <taxon>Bacteria</taxon>
        <taxon>Bacillati</taxon>
        <taxon>Bacillota</taxon>
        <taxon>Bacilli</taxon>
        <taxon>Bacillales</taxon>
        <taxon>Paenibacillaceae</taxon>
        <taxon>Paenibacillus</taxon>
    </lineage>
</organism>
<evidence type="ECO:0000313" key="1">
    <source>
        <dbReference type="EMBL" id="RUT38718.1"/>
    </source>
</evidence>
<dbReference type="AlphaFoldDB" id="A0A3S1E624"/>
<name>A0A3S1E624_9BACL</name>
<gene>
    <name evidence="1" type="ORF">EJP82_26765</name>
</gene>
<comment type="caution">
    <text evidence="1">The sequence shown here is derived from an EMBL/GenBank/DDBJ whole genome shotgun (WGS) entry which is preliminary data.</text>
</comment>
<accession>A0A3S1E624</accession>
<keyword evidence="2" id="KW-1185">Reference proteome</keyword>
<dbReference type="Proteomes" id="UP000279446">
    <property type="component" value="Unassembled WGS sequence"/>
</dbReference>
<dbReference type="OrthoDB" id="2626113at2"/>
<evidence type="ECO:0000313" key="2">
    <source>
        <dbReference type="Proteomes" id="UP000279446"/>
    </source>
</evidence>
<dbReference type="RefSeq" id="WP_127195118.1">
    <property type="nucleotide sequence ID" value="NZ_RZNY01000051.1"/>
</dbReference>